<organism evidence="2 3">
    <name type="scientific">Paenacidovorax caeni</name>
    <dbReference type="NCBI Taxonomy" id="343013"/>
    <lineage>
        <taxon>Bacteria</taxon>
        <taxon>Pseudomonadati</taxon>
        <taxon>Pseudomonadota</taxon>
        <taxon>Betaproteobacteria</taxon>
        <taxon>Burkholderiales</taxon>
        <taxon>Comamonadaceae</taxon>
        <taxon>Paenacidovorax</taxon>
    </lineage>
</organism>
<accession>A0A1I7J7F8</accession>
<feature type="signal peptide" evidence="1">
    <location>
        <begin position="1"/>
        <end position="25"/>
    </location>
</feature>
<dbReference type="RefSeq" id="WP_054256400.1">
    <property type="nucleotide sequence ID" value="NZ_CYIG01000018.1"/>
</dbReference>
<name>A0A1I7J7F8_9BURK</name>
<dbReference type="OrthoDB" id="8592387at2"/>
<sequence>MNFAPTRAALAALALALGTALPAYAHGDSHATAPQHGGVLAQAADMEYELVAQPGRITLYLSDHGQPAKTEGASAKLTLLNGSEKTEATLAPAGAGTLEAQGAFKVAPGAKVVALVTLPGRKAANVRFVLK</sequence>
<evidence type="ECO:0000313" key="3">
    <source>
        <dbReference type="Proteomes" id="UP000183656"/>
    </source>
</evidence>
<keyword evidence="3" id="KW-1185">Reference proteome</keyword>
<dbReference type="Proteomes" id="UP000183656">
    <property type="component" value="Unassembled WGS sequence"/>
</dbReference>
<feature type="chain" id="PRO_5010169639" evidence="1">
    <location>
        <begin position="26"/>
        <end position="131"/>
    </location>
</feature>
<proteinExistence type="predicted"/>
<evidence type="ECO:0000256" key="1">
    <source>
        <dbReference type="SAM" id="SignalP"/>
    </source>
</evidence>
<reference evidence="2 3" key="1">
    <citation type="submission" date="2016-10" db="EMBL/GenBank/DDBJ databases">
        <authorList>
            <person name="de Groot N.N."/>
        </authorList>
    </citation>
    <scope>NUCLEOTIDE SEQUENCE [LARGE SCALE GENOMIC DNA]</scope>
    <source>
        <strain evidence="2 3">R-24608</strain>
    </source>
</reference>
<gene>
    <name evidence="2" type="ORF">SAMN04489707_102311</name>
</gene>
<dbReference type="STRING" id="343013.SAMN04489707_102311"/>
<keyword evidence="1" id="KW-0732">Signal</keyword>
<protein>
    <submittedName>
        <fullName evidence="2">Uncharacterized protein</fullName>
    </submittedName>
</protein>
<dbReference type="EMBL" id="FPBX01000023">
    <property type="protein sequence ID" value="SFU81062.1"/>
    <property type="molecule type" value="Genomic_DNA"/>
</dbReference>
<dbReference type="AlphaFoldDB" id="A0A1I7J7F8"/>
<evidence type="ECO:0000313" key="2">
    <source>
        <dbReference type="EMBL" id="SFU81062.1"/>
    </source>
</evidence>